<reference evidence="2 3" key="1">
    <citation type="submission" date="2015-05" db="EMBL/GenBank/DDBJ databases">
        <authorList>
            <person name="Tang B."/>
            <person name="Yu Y."/>
        </authorList>
    </citation>
    <scope>NUCLEOTIDE SEQUENCE [LARGE SCALE GENOMIC DNA]</scope>
    <source>
        <strain evidence="2 3">DSM 7029</strain>
    </source>
</reference>
<dbReference type="Pfam" id="PF05960">
    <property type="entry name" value="DUF885"/>
    <property type="match status" value="1"/>
</dbReference>
<dbReference type="InterPro" id="IPR010281">
    <property type="entry name" value="DUF885"/>
</dbReference>
<dbReference type="STRING" id="413882.AAW51_1267"/>
<name>A0A0G3BIY3_9BURK</name>
<dbReference type="OrthoDB" id="9760040at2"/>
<dbReference type="PATRIC" id="fig|413882.6.peg.1332"/>
<keyword evidence="3" id="KW-1185">Reference proteome</keyword>
<dbReference type="Proteomes" id="UP000035352">
    <property type="component" value="Chromosome"/>
</dbReference>
<proteinExistence type="predicted"/>
<evidence type="ECO:0000313" key="3">
    <source>
        <dbReference type="Proteomes" id="UP000035352"/>
    </source>
</evidence>
<dbReference type="PANTHER" id="PTHR33361">
    <property type="entry name" value="GLR0591 PROTEIN"/>
    <property type="match status" value="1"/>
</dbReference>
<gene>
    <name evidence="2" type="ORF">AAW51_1267</name>
</gene>
<dbReference type="AlphaFoldDB" id="A0A0G3BIY3"/>
<protein>
    <recommendedName>
        <fullName evidence="4">DUF885 domain-containing protein</fullName>
    </recommendedName>
</protein>
<accession>A0A0G3BIY3</accession>
<organism evidence="2 3">
    <name type="scientific">Caldimonas brevitalea</name>
    <dbReference type="NCBI Taxonomy" id="413882"/>
    <lineage>
        <taxon>Bacteria</taxon>
        <taxon>Pseudomonadati</taxon>
        <taxon>Pseudomonadota</taxon>
        <taxon>Betaproteobacteria</taxon>
        <taxon>Burkholderiales</taxon>
        <taxon>Sphaerotilaceae</taxon>
        <taxon>Caldimonas</taxon>
    </lineage>
</organism>
<evidence type="ECO:0000313" key="2">
    <source>
        <dbReference type="EMBL" id="AKJ27958.1"/>
    </source>
</evidence>
<dbReference type="KEGG" id="pbh:AAW51_1267"/>
<dbReference type="EMBL" id="CP011371">
    <property type="protein sequence ID" value="AKJ27958.1"/>
    <property type="molecule type" value="Genomic_DNA"/>
</dbReference>
<sequence>MIGSTCRTLLRFLAIACFIGSAFAAPAAQADAAKAALDRLLAEHWEWQMREAPEWATMVGDHRYDDRLADRSPAALERQLAETRAFLKRLEAEVQPARLNDDDRVTYDVFVHHLRTGAEELSFPATATMVLSNKAGLHLDFPQLVQMMPFRTERDYRNYLARLRALPGAVDRNLEAMRLGLRIGWVTFRASLEKVPRQIDTLLVKDVTSSPLYQPLRQLPPELPAPVREALAAEARQTLEQTVAPALRRLREFVVNEYLPHSPVDGSIKRYPGGEAYYAFRVRQQTTTDLTPAQIHATGQAEVQRLRAEMEALMRSTGHRGDFASFVKWLNSDPRFMLRDANELLMRYRDIAKRVDAELPRQFAQLPRLPYGIRAIPAHEGPETPEYYTPGAADGSRAGWFNANGLALKRRPTWEMEALFLHEAVPGHHLQTARALELDKLPMLRRSGFYVAYGEGWALYAETLGGALGVYTDPYARFGQLRMEIYRAARLVVDTGIHVFGWSRQQAIDWMSERTGMRREEVAAEVDRYFVWPAQALGYKIGQLHIAGLRDRMRAALGSCFDIRRFHMAVLDQGALPLAVLDQWMARWLAQERELTKASCPTGSGTVSTAER</sequence>
<dbReference type="PANTHER" id="PTHR33361:SF2">
    <property type="entry name" value="DUF885 DOMAIN-CONTAINING PROTEIN"/>
    <property type="match status" value="1"/>
</dbReference>
<feature type="signal peptide" evidence="1">
    <location>
        <begin position="1"/>
        <end position="24"/>
    </location>
</feature>
<evidence type="ECO:0000256" key="1">
    <source>
        <dbReference type="SAM" id="SignalP"/>
    </source>
</evidence>
<feature type="chain" id="PRO_5005183574" description="DUF885 domain-containing protein" evidence="1">
    <location>
        <begin position="25"/>
        <end position="612"/>
    </location>
</feature>
<keyword evidence="1" id="KW-0732">Signal</keyword>
<dbReference type="RefSeq" id="WP_083438119.1">
    <property type="nucleotide sequence ID" value="NZ_CP011371.1"/>
</dbReference>
<evidence type="ECO:0008006" key="4">
    <source>
        <dbReference type="Google" id="ProtNLM"/>
    </source>
</evidence>